<accession>A0A6J7ECY9</accession>
<evidence type="ECO:0000256" key="9">
    <source>
        <dbReference type="ARBA" id="ARBA00023002"/>
    </source>
</evidence>
<dbReference type="Pfam" id="PF01180">
    <property type="entry name" value="DHO_dh"/>
    <property type="match status" value="1"/>
</dbReference>
<keyword evidence="9" id="KW-0560">Oxidoreductase</keyword>
<evidence type="ECO:0000256" key="1">
    <source>
        <dbReference type="ARBA" id="ARBA00001917"/>
    </source>
</evidence>
<dbReference type="InterPro" id="IPR050074">
    <property type="entry name" value="DHO_dehydrogenase"/>
</dbReference>
<dbReference type="PROSITE" id="PS00912">
    <property type="entry name" value="DHODEHASE_2"/>
    <property type="match status" value="1"/>
</dbReference>
<keyword evidence="5" id="KW-0963">Cytoplasm</keyword>
<evidence type="ECO:0000256" key="3">
    <source>
        <dbReference type="ARBA" id="ARBA00004725"/>
    </source>
</evidence>
<evidence type="ECO:0000256" key="2">
    <source>
        <dbReference type="ARBA" id="ARBA00004496"/>
    </source>
</evidence>
<dbReference type="EMBL" id="CAFBLU010000034">
    <property type="protein sequence ID" value="CAB4881092.1"/>
    <property type="molecule type" value="Genomic_DNA"/>
</dbReference>
<organism evidence="11">
    <name type="scientific">freshwater metagenome</name>
    <dbReference type="NCBI Taxonomy" id="449393"/>
    <lineage>
        <taxon>unclassified sequences</taxon>
        <taxon>metagenomes</taxon>
        <taxon>ecological metagenomes</taxon>
    </lineage>
</organism>
<proteinExistence type="inferred from homology"/>
<dbReference type="InterPro" id="IPR005720">
    <property type="entry name" value="Dihydroorotate_DH_cat"/>
</dbReference>
<protein>
    <submittedName>
        <fullName evidence="11">Unannotated protein</fullName>
    </submittedName>
</protein>
<dbReference type="SUPFAM" id="SSF51395">
    <property type="entry name" value="FMN-linked oxidoreductases"/>
    <property type="match status" value="1"/>
</dbReference>
<dbReference type="GO" id="GO:0005737">
    <property type="term" value="C:cytoplasm"/>
    <property type="evidence" value="ECO:0007669"/>
    <property type="project" value="UniProtKB-SubCell"/>
</dbReference>
<evidence type="ECO:0000256" key="6">
    <source>
        <dbReference type="ARBA" id="ARBA00022630"/>
    </source>
</evidence>
<keyword evidence="7" id="KW-0288">FMN</keyword>
<dbReference type="InterPro" id="IPR001295">
    <property type="entry name" value="Dihydroorotate_DH_CS"/>
</dbReference>
<dbReference type="UniPathway" id="UPA00070"/>
<keyword evidence="8" id="KW-0665">Pyrimidine biosynthesis</keyword>
<dbReference type="Gene3D" id="3.20.20.70">
    <property type="entry name" value="Aldolase class I"/>
    <property type="match status" value="1"/>
</dbReference>
<reference evidence="11" key="1">
    <citation type="submission" date="2020-05" db="EMBL/GenBank/DDBJ databases">
        <authorList>
            <person name="Chiriac C."/>
            <person name="Salcher M."/>
            <person name="Ghai R."/>
            <person name="Kavagutti S V."/>
        </authorList>
    </citation>
    <scope>NUCLEOTIDE SEQUENCE</scope>
</reference>
<dbReference type="InterPro" id="IPR012135">
    <property type="entry name" value="Dihydroorotate_DH_1_2"/>
</dbReference>
<dbReference type="PANTHER" id="PTHR48109:SF1">
    <property type="entry name" value="DIHYDROOROTATE DEHYDROGENASE (FUMARATE)"/>
    <property type="match status" value="1"/>
</dbReference>
<dbReference type="GO" id="GO:0006207">
    <property type="term" value="P:'de novo' pyrimidine nucleobase biosynthetic process"/>
    <property type="evidence" value="ECO:0007669"/>
    <property type="project" value="InterPro"/>
</dbReference>
<dbReference type="AlphaFoldDB" id="A0A6J7ECY9"/>
<dbReference type="HAMAP" id="MF_00224">
    <property type="entry name" value="DHO_dh_type1"/>
    <property type="match status" value="1"/>
</dbReference>
<name>A0A6J7ECY9_9ZZZZ</name>
<dbReference type="GO" id="GO:0004152">
    <property type="term" value="F:dihydroorotate dehydrogenase activity"/>
    <property type="evidence" value="ECO:0007669"/>
    <property type="project" value="InterPro"/>
</dbReference>
<dbReference type="PROSITE" id="PS00911">
    <property type="entry name" value="DHODEHASE_1"/>
    <property type="match status" value="1"/>
</dbReference>
<comment type="subcellular location">
    <subcellularLocation>
        <location evidence="2">Cytoplasm</location>
    </subcellularLocation>
</comment>
<dbReference type="PANTHER" id="PTHR48109">
    <property type="entry name" value="DIHYDROOROTATE DEHYDROGENASE (QUINONE), MITOCHONDRIAL-RELATED"/>
    <property type="match status" value="1"/>
</dbReference>
<evidence type="ECO:0000313" key="11">
    <source>
        <dbReference type="EMBL" id="CAB4881092.1"/>
    </source>
</evidence>
<keyword evidence="6" id="KW-0285">Flavoprotein</keyword>
<comment type="pathway">
    <text evidence="3">Pyrimidine metabolism; UMP biosynthesis via de novo pathway.</text>
</comment>
<comment type="similarity">
    <text evidence="4">Belongs to the dihydroorotate dehydrogenase family. Type 1 subfamily.</text>
</comment>
<dbReference type="GO" id="GO:0044205">
    <property type="term" value="P:'de novo' UMP biosynthetic process"/>
    <property type="evidence" value="ECO:0007669"/>
    <property type="project" value="UniProtKB-UniPathway"/>
</dbReference>
<gene>
    <name evidence="11" type="ORF">UFOPK3444_01433</name>
</gene>
<evidence type="ECO:0000256" key="8">
    <source>
        <dbReference type="ARBA" id="ARBA00022975"/>
    </source>
</evidence>
<comment type="cofactor">
    <cofactor evidence="1">
        <name>FMN</name>
        <dbReference type="ChEBI" id="CHEBI:58210"/>
    </cofactor>
</comment>
<evidence type="ECO:0000256" key="7">
    <source>
        <dbReference type="ARBA" id="ARBA00022643"/>
    </source>
</evidence>
<evidence type="ECO:0000259" key="10">
    <source>
        <dbReference type="Pfam" id="PF01180"/>
    </source>
</evidence>
<dbReference type="InterPro" id="IPR024920">
    <property type="entry name" value="Dihydroorotate_DH_1"/>
</dbReference>
<evidence type="ECO:0000256" key="4">
    <source>
        <dbReference type="ARBA" id="ARBA00008008"/>
    </source>
</evidence>
<feature type="domain" description="Dihydroorotate dehydrogenase catalytic" evidence="10">
    <location>
        <begin position="2"/>
        <end position="283"/>
    </location>
</feature>
<dbReference type="InterPro" id="IPR013785">
    <property type="entry name" value="Aldolase_TIM"/>
</dbReference>
<sequence>MSVNFCGVELAHEVVNASGTFDPLAARRTFGEVAFTDFPFSAHVTKTITVAARQGNRPPRLWEAPTSLINSIGLPNKGIDRWLEEDYPELRKLPVPLIVNVMGFDTDELLKLVGVVTGLEDVVAIELNVSCPNVETGTIIGSDPDECARTVDAVRGLTTLPLIVKLTPNATDPAAVAIAASEAGADAISMINTLRGLALDPATLEPWLGGGTGGVSGPGVRAVALAQTASVCAAVSIPIIGMGGVDSGASANEFLAVGATLVAVGTASFTDPMAGSRIAGELAGLRQL</sequence>
<dbReference type="NCBIfam" id="NF005574">
    <property type="entry name" value="PRK07259.1"/>
    <property type="match status" value="1"/>
</dbReference>
<evidence type="ECO:0000256" key="5">
    <source>
        <dbReference type="ARBA" id="ARBA00022490"/>
    </source>
</evidence>
<dbReference type="PIRSF" id="PIRSF000164">
    <property type="entry name" value="DHO_oxidase"/>
    <property type="match status" value="1"/>
</dbReference>